<evidence type="ECO:0000256" key="2">
    <source>
        <dbReference type="ARBA" id="ARBA00022448"/>
    </source>
</evidence>
<evidence type="ECO:0000313" key="10">
    <source>
        <dbReference type="EMBL" id="TQJ01733.1"/>
    </source>
</evidence>
<keyword evidence="3" id="KW-0050">Antiport</keyword>
<protein>
    <submittedName>
        <fullName evidence="10">Sodium/proton antiporter (CPA1 family)</fullName>
    </submittedName>
</protein>
<dbReference type="Proteomes" id="UP000320876">
    <property type="component" value="Unassembled WGS sequence"/>
</dbReference>
<feature type="transmembrane region" description="Helical" evidence="8">
    <location>
        <begin position="90"/>
        <end position="109"/>
    </location>
</feature>
<evidence type="ECO:0000256" key="1">
    <source>
        <dbReference type="ARBA" id="ARBA00004651"/>
    </source>
</evidence>
<keyword evidence="6" id="KW-0406">Ion transport</keyword>
<evidence type="ECO:0000256" key="7">
    <source>
        <dbReference type="ARBA" id="ARBA00023136"/>
    </source>
</evidence>
<keyword evidence="2" id="KW-0813">Transport</keyword>
<feature type="transmembrane region" description="Helical" evidence="8">
    <location>
        <begin position="223"/>
        <end position="240"/>
    </location>
</feature>
<feature type="transmembrane region" description="Helical" evidence="8">
    <location>
        <begin position="367"/>
        <end position="389"/>
    </location>
</feature>
<feature type="domain" description="Cation/H+ exchanger transmembrane" evidence="9">
    <location>
        <begin position="8"/>
        <end position="386"/>
    </location>
</feature>
<dbReference type="Pfam" id="PF00999">
    <property type="entry name" value="Na_H_Exchanger"/>
    <property type="match status" value="1"/>
</dbReference>
<evidence type="ECO:0000256" key="5">
    <source>
        <dbReference type="ARBA" id="ARBA00022989"/>
    </source>
</evidence>
<evidence type="ECO:0000259" key="9">
    <source>
        <dbReference type="Pfam" id="PF00999"/>
    </source>
</evidence>
<feature type="transmembrane region" description="Helical" evidence="8">
    <location>
        <begin position="115"/>
        <end position="138"/>
    </location>
</feature>
<organism evidence="10 11">
    <name type="scientific">Amycolatopsis cihanbeyliensis</name>
    <dbReference type="NCBI Taxonomy" id="1128664"/>
    <lineage>
        <taxon>Bacteria</taxon>
        <taxon>Bacillati</taxon>
        <taxon>Actinomycetota</taxon>
        <taxon>Actinomycetes</taxon>
        <taxon>Pseudonocardiales</taxon>
        <taxon>Pseudonocardiaceae</taxon>
        <taxon>Amycolatopsis</taxon>
    </lineage>
</organism>
<feature type="transmembrane region" description="Helical" evidence="8">
    <location>
        <begin position="304"/>
        <end position="324"/>
    </location>
</feature>
<evidence type="ECO:0000256" key="3">
    <source>
        <dbReference type="ARBA" id="ARBA00022449"/>
    </source>
</evidence>
<keyword evidence="11" id="KW-1185">Reference proteome</keyword>
<name>A0A542DF99_AMYCI</name>
<gene>
    <name evidence="10" type="ORF">FB471_1442</name>
</gene>
<dbReference type="AlphaFoldDB" id="A0A542DF99"/>
<dbReference type="PANTHER" id="PTHR32507">
    <property type="entry name" value="NA(+)/H(+) ANTIPORTER 1"/>
    <property type="match status" value="1"/>
</dbReference>
<dbReference type="GO" id="GO:0015297">
    <property type="term" value="F:antiporter activity"/>
    <property type="evidence" value="ECO:0007669"/>
    <property type="project" value="UniProtKB-KW"/>
</dbReference>
<feature type="transmembrane region" description="Helical" evidence="8">
    <location>
        <begin position="189"/>
        <end position="211"/>
    </location>
</feature>
<evidence type="ECO:0000256" key="8">
    <source>
        <dbReference type="SAM" id="Phobius"/>
    </source>
</evidence>
<evidence type="ECO:0000256" key="6">
    <source>
        <dbReference type="ARBA" id="ARBA00023065"/>
    </source>
</evidence>
<dbReference type="GO" id="GO:1902600">
    <property type="term" value="P:proton transmembrane transport"/>
    <property type="evidence" value="ECO:0007669"/>
    <property type="project" value="InterPro"/>
</dbReference>
<keyword evidence="7 8" id="KW-0472">Membrane</keyword>
<reference evidence="10 11" key="1">
    <citation type="submission" date="2019-06" db="EMBL/GenBank/DDBJ databases">
        <title>Sequencing the genomes of 1000 actinobacteria strains.</title>
        <authorList>
            <person name="Klenk H.-P."/>
        </authorList>
    </citation>
    <scope>NUCLEOTIDE SEQUENCE [LARGE SCALE GENOMIC DNA]</scope>
    <source>
        <strain evidence="10 11">DSM 45679</strain>
    </source>
</reference>
<comment type="subcellular location">
    <subcellularLocation>
        <location evidence="1">Cell membrane</location>
        <topology evidence="1">Multi-pass membrane protein</topology>
    </subcellularLocation>
</comment>
<sequence>MTDLLVLAALLLGYGLVSGRLHGTAITAPMVFVTAGLVLGQGGLGWLSGTAGEGAVRVLAEATLVLVLFTDAVRIDLPTLRREYHFPLRLLAIGMPVGILLGTVAAWLIFEDFGMWEACLLAAVLAPTDAALGAAVVADRRLPVRVRQSLNVESGLNDGIALPVVLLLVALAATGQGDAGSAAEWAWFAVRQIGLGVTVGVAGGTVGGWLLNRLDSAGWLTPTYRRLAVLALAALVYAGAELATGNGFIAAFVAGLCFGSVAREQCQQVHEFAEREGELLGMATFTMFAAVIAGSRLTDIDWPVVAYAVLSLVVVRMLAVAIAMLGSRVRFETTLFFGWFGPRGLASILFALLVVEQSGVASGERTMLVASVTVVLSVYAHGLTAAGWARGFARRARTLAPEAPEHLRVTEHHVR</sequence>
<dbReference type="RefSeq" id="WP_141996556.1">
    <property type="nucleotide sequence ID" value="NZ_VFML01000001.1"/>
</dbReference>
<comment type="caution">
    <text evidence="10">The sequence shown here is derived from an EMBL/GenBank/DDBJ whole genome shotgun (WGS) entry which is preliminary data.</text>
</comment>
<feature type="transmembrane region" description="Helical" evidence="8">
    <location>
        <begin position="336"/>
        <end position="355"/>
    </location>
</feature>
<evidence type="ECO:0000256" key="4">
    <source>
        <dbReference type="ARBA" id="ARBA00022692"/>
    </source>
</evidence>
<dbReference type="OrthoDB" id="4174405at2"/>
<keyword evidence="4 8" id="KW-0812">Transmembrane</keyword>
<dbReference type="EMBL" id="VFML01000001">
    <property type="protein sequence ID" value="TQJ01733.1"/>
    <property type="molecule type" value="Genomic_DNA"/>
</dbReference>
<feature type="transmembrane region" description="Helical" evidence="8">
    <location>
        <begin position="159"/>
        <end position="177"/>
    </location>
</feature>
<keyword evidence="5 8" id="KW-1133">Transmembrane helix</keyword>
<accession>A0A542DF99</accession>
<dbReference type="InterPro" id="IPR006153">
    <property type="entry name" value="Cation/H_exchanger_TM"/>
</dbReference>
<proteinExistence type="predicted"/>
<dbReference type="GO" id="GO:0005886">
    <property type="term" value="C:plasma membrane"/>
    <property type="evidence" value="ECO:0007669"/>
    <property type="project" value="UniProtKB-SubCell"/>
</dbReference>
<evidence type="ECO:0000313" key="11">
    <source>
        <dbReference type="Proteomes" id="UP000320876"/>
    </source>
</evidence>
<dbReference type="PANTHER" id="PTHR32507:SF8">
    <property type="entry name" value="CNH1P"/>
    <property type="match status" value="1"/>
</dbReference>